<proteinExistence type="predicted"/>
<dbReference type="PANTHER" id="PTHR21180:SF32">
    <property type="entry name" value="ENDONUCLEASE_EXONUCLEASE_PHOSPHATASE FAMILY DOMAIN-CONTAINING PROTEIN 1"/>
    <property type="match status" value="1"/>
</dbReference>
<organism evidence="2 3">
    <name type="scientific">Candidatus Ignatzschineria merdigallinarum</name>
    <dbReference type="NCBI Taxonomy" id="2838621"/>
    <lineage>
        <taxon>Bacteria</taxon>
        <taxon>Pseudomonadati</taxon>
        <taxon>Pseudomonadota</taxon>
        <taxon>Gammaproteobacteria</taxon>
        <taxon>Cardiobacteriales</taxon>
        <taxon>Ignatzschineriaceae</taxon>
        <taxon>Ignatzschineria</taxon>
    </lineage>
</organism>
<gene>
    <name evidence="2" type="ORF">H9889_05210</name>
</gene>
<evidence type="ECO:0000259" key="1">
    <source>
        <dbReference type="SMART" id="SM00278"/>
    </source>
</evidence>
<comment type="caution">
    <text evidence="2">The sequence shown here is derived from an EMBL/GenBank/DDBJ whole genome shotgun (WGS) entry which is preliminary data.</text>
</comment>
<dbReference type="InterPro" id="IPR004509">
    <property type="entry name" value="Competence_ComEA_HhH"/>
</dbReference>
<accession>A0A9D1TU00</accession>
<dbReference type="NCBIfam" id="TIGR00426">
    <property type="entry name" value="competence protein ComEA helix-hairpin-helix repeat region"/>
    <property type="match status" value="1"/>
</dbReference>
<dbReference type="EMBL" id="DXHP01000117">
    <property type="protein sequence ID" value="HIW06706.1"/>
    <property type="molecule type" value="Genomic_DNA"/>
</dbReference>
<dbReference type="InterPro" id="IPR003583">
    <property type="entry name" value="Hlx-hairpin-Hlx_DNA-bd_motif"/>
</dbReference>
<evidence type="ECO:0000313" key="3">
    <source>
        <dbReference type="Proteomes" id="UP000823934"/>
    </source>
</evidence>
<dbReference type="GO" id="GO:0015628">
    <property type="term" value="P:protein secretion by the type II secretion system"/>
    <property type="evidence" value="ECO:0007669"/>
    <property type="project" value="TreeGrafter"/>
</dbReference>
<dbReference type="SMART" id="SM00278">
    <property type="entry name" value="HhH1"/>
    <property type="match status" value="2"/>
</dbReference>
<feature type="domain" description="Helix-hairpin-helix DNA-binding motif class 1" evidence="1">
    <location>
        <begin position="42"/>
        <end position="61"/>
    </location>
</feature>
<reference evidence="2" key="1">
    <citation type="journal article" date="2021" name="PeerJ">
        <title>Extensive microbial diversity within the chicken gut microbiome revealed by metagenomics and culture.</title>
        <authorList>
            <person name="Gilroy R."/>
            <person name="Ravi A."/>
            <person name="Getino M."/>
            <person name="Pursley I."/>
            <person name="Horton D.L."/>
            <person name="Alikhan N.F."/>
            <person name="Baker D."/>
            <person name="Gharbi K."/>
            <person name="Hall N."/>
            <person name="Watson M."/>
            <person name="Adriaenssens E.M."/>
            <person name="Foster-Nyarko E."/>
            <person name="Jarju S."/>
            <person name="Secka A."/>
            <person name="Antonio M."/>
            <person name="Oren A."/>
            <person name="Chaudhuri R.R."/>
            <person name="La Ragione R."/>
            <person name="Hildebrand F."/>
            <person name="Pallen M.J."/>
        </authorList>
    </citation>
    <scope>NUCLEOTIDE SEQUENCE</scope>
    <source>
        <strain evidence="2">CHK160-9182</strain>
    </source>
</reference>
<dbReference type="Pfam" id="PF12836">
    <property type="entry name" value="HHH_3"/>
    <property type="match status" value="1"/>
</dbReference>
<name>A0A9D1TU00_9GAMM</name>
<dbReference type="InterPro" id="IPR010994">
    <property type="entry name" value="RuvA_2-like"/>
</dbReference>
<dbReference type="Proteomes" id="UP000823934">
    <property type="component" value="Unassembled WGS sequence"/>
</dbReference>
<feature type="domain" description="Helix-hairpin-helix DNA-binding motif class 1" evidence="1">
    <location>
        <begin position="72"/>
        <end position="91"/>
    </location>
</feature>
<dbReference type="AlphaFoldDB" id="A0A9D1TU00"/>
<protein>
    <submittedName>
        <fullName evidence="2">Helix-hairpin-helix domain-containing protein</fullName>
    </submittedName>
</protein>
<dbReference type="InterPro" id="IPR051675">
    <property type="entry name" value="Endo/Exo/Phosphatase_dom_1"/>
</dbReference>
<dbReference type="GO" id="GO:0003677">
    <property type="term" value="F:DNA binding"/>
    <property type="evidence" value="ECO:0007669"/>
    <property type="project" value="InterPro"/>
</dbReference>
<reference evidence="2" key="2">
    <citation type="submission" date="2021-04" db="EMBL/GenBank/DDBJ databases">
        <authorList>
            <person name="Gilroy R."/>
        </authorList>
    </citation>
    <scope>NUCLEOTIDE SEQUENCE</scope>
    <source>
        <strain evidence="2">CHK160-9182</strain>
    </source>
</reference>
<evidence type="ECO:0000313" key="2">
    <source>
        <dbReference type="EMBL" id="HIW06706.1"/>
    </source>
</evidence>
<dbReference type="GO" id="GO:0015627">
    <property type="term" value="C:type II protein secretion system complex"/>
    <property type="evidence" value="ECO:0007669"/>
    <property type="project" value="TreeGrafter"/>
</dbReference>
<dbReference type="GO" id="GO:0006281">
    <property type="term" value="P:DNA repair"/>
    <property type="evidence" value="ECO:0007669"/>
    <property type="project" value="InterPro"/>
</dbReference>
<sequence>MSILQKIIQLAKYSIVLISSLAISTTIVLAAPININQADVPTIMDNLSDIGPVKATAIVEYRELNGPFTRAEDLLAVKGIGEKTLEKNRDNLLFNDHKNNEPDVTTETP</sequence>
<dbReference type="SUPFAM" id="SSF47781">
    <property type="entry name" value="RuvA domain 2-like"/>
    <property type="match status" value="1"/>
</dbReference>
<dbReference type="Gene3D" id="1.10.150.280">
    <property type="entry name" value="AF1531-like domain"/>
    <property type="match status" value="1"/>
</dbReference>
<dbReference type="PANTHER" id="PTHR21180">
    <property type="entry name" value="ENDONUCLEASE/EXONUCLEASE/PHOSPHATASE FAMILY DOMAIN-CONTAINING PROTEIN 1"/>
    <property type="match status" value="1"/>
</dbReference>